<feature type="region of interest" description="Disordered" evidence="2">
    <location>
        <begin position="109"/>
        <end position="128"/>
    </location>
</feature>
<dbReference type="OrthoDB" id="6077919at2759"/>
<feature type="domain" description="C2H2-type" evidence="3">
    <location>
        <begin position="11"/>
        <end position="35"/>
    </location>
</feature>
<dbReference type="InterPro" id="IPR036236">
    <property type="entry name" value="Znf_C2H2_sf"/>
</dbReference>
<keyword evidence="5" id="KW-1185">Reference proteome</keyword>
<evidence type="ECO:0000256" key="1">
    <source>
        <dbReference type="PROSITE-ProRule" id="PRU00042"/>
    </source>
</evidence>
<keyword evidence="1" id="KW-0862">Zinc</keyword>
<dbReference type="SUPFAM" id="SSF57667">
    <property type="entry name" value="beta-beta-alpha zinc fingers"/>
    <property type="match status" value="1"/>
</dbReference>
<dbReference type="Proteomes" id="UP000436088">
    <property type="component" value="Unassembled WGS sequence"/>
</dbReference>
<dbReference type="PROSITE" id="PS50157">
    <property type="entry name" value="ZINC_FINGER_C2H2_2"/>
    <property type="match status" value="3"/>
</dbReference>
<dbReference type="InterPro" id="IPR013087">
    <property type="entry name" value="Znf_C2H2_type"/>
</dbReference>
<dbReference type="PROSITE" id="PS00028">
    <property type="entry name" value="ZINC_FINGER_C2H2_1"/>
    <property type="match status" value="3"/>
</dbReference>
<accession>A0A6A3BWY1</accession>
<evidence type="ECO:0000313" key="4">
    <source>
        <dbReference type="EMBL" id="KAE8721263.1"/>
    </source>
</evidence>
<feature type="region of interest" description="Disordered" evidence="2">
    <location>
        <begin position="244"/>
        <end position="264"/>
    </location>
</feature>
<dbReference type="Gene3D" id="3.30.160.60">
    <property type="entry name" value="Classic Zinc Finger"/>
    <property type="match status" value="1"/>
</dbReference>
<dbReference type="AlphaFoldDB" id="A0A6A3BWY1"/>
<sequence>MAFIVDQQSEFKCFYKICSKRFGCGRALGGHMRSHGIGNQSQYIDNDNTTSDWVDNLGGNIVPPDNTRIYGLRTNPNRLKSCRVCENCGKEFFSWNSFLEHGKCNSRDAESLGSSQGSHGGDNDVMRKGSGYLSKRKRSLISDCPSSEELDVANCLMMLSNATVVAPFVTEPEECCSSASKEEERRNTMSFITPVACRPRVPMDKGKGVAKGFFECKTCRKVFNSHQALGGHRASHRKVKGCSAAPLDDRNRKDDSLANDDHDAFPPIKSTPAFRVDTVASTSKKKSNVHVCSICHRVFSSGQALGGHKRCHWITSNPPANHTSSFFKLHRFQDNVNQIQQTQRSRFVGHSEPLDLNLPASTNDLIRPNYIDRSSFDVSARVYLQPWFAREKEDNQHQSQVDYNDTIKNICNSSKQDEEDKTHSTMMLAKLSELKDVNISGSSFPWLQVGIVSSSTTNVGSDP</sequence>
<feature type="domain" description="C2H2-type" evidence="3">
    <location>
        <begin position="214"/>
        <end position="241"/>
    </location>
</feature>
<protein>
    <submittedName>
        <fullName evidence="4">Tetraspanin7</fullName>
    </submittedName>
</protein>
<proteinExistence type="predicted"/>
<comment type="caution">
    <text evidence="4">The sequence shown here is derived from an EMBL/GenBank/DDBJ whole genome shotgun (WGS) entry which is preliminary data.</text>
</comment>
<reference evidence="4" key="1">
    <citation type="submission" date="2019-09" db="EMBL/GenBank/DDBJ databases">
        <title>Draft genome information of white flower Hibiscus syriacus.</title>
        <authorList>
            <person name="Kim Y.-M."/>
        </authorList>
    </citation>
    <scope>NUCLEOTIDE SEQUENCE [LARGE SCALE GENOMIC DNA]</scope>
    <source>
        <strain evidence="4">YM2019G1</strain>
    </source>
</reference>
<keyword evidence="1" id="KW-0479">Metal-binding</keyword>
<name>A0A6A3BWY1_HIBSY</name>
<gene>
    <name evidence="4" type="ORF">F3Y22_tig00016563pilonHSYRG00090</name>
</gene>
<evidence type="ECO:0000259" key="3">
    <source>
        <dbReference type="PROSITE" id="PS50157"/>
    </source>
</evidence>
<dbReference type="PANTHER" id="PTHR47068:SF1">
    <property type="entry name" value="OS02G0659100 PROTEIN"/>
    <property type="match status" value="1"/>
</dbReference>
<dbReference type="SMART" id="SM00355">
    <property type="entry name" value="ZnF_C2H2"/>
    <property type="match status" value="4"/>
</dbReference>
<feature type="domain" description="C2H2-type" evidence="3">
    <location>
        <begin position="290"/>
        <end position="312"/>
    </location>
</feature>
<feature type="compositionally biased region" description="Basic and acidic residues" evidence="2">
    <location>
        <begin position="247"/>
        <end position="264"/>
    </location>
</feature>
<dbReference type="Pfam" id="PF13912">
    <property type="entry name" value="zf-C2H2_6"/>
    <property type="match status" value="3"/>
</dbReference>
<evidence type="ECO:0000256" key="2">
    <source>
        <dbReference type="SAM" id="MobiDB-lite"/>
    </source>
</evidence>
<dbReference type="GO" id="GO:0008270">
    <property type="term" value="F:zinc ion binding"/>
    <property type="evidence" value="ECO:0007669"/>
    <property type="project" value="UniProtKB-KW"/>
</dbReference>
<dbReference type="EMBL" id="VEPZ02000636">
    <property type="protein sequence ID" value="KAE8721263.1"/>
    <property type="molecule type" value="Genomic_DNA"/>
</dbReference>
<organism evidence="4 5">
    <name type="scientific">Hibiscus syriacus</name>
    <name type="common">Rose of Sharon</name>
    <dbReference type="NCBI Taxonomy" id="106335"/>
    <lineage>
        <taxon>Eukaryota</taxon>
        <taxon>Viridiplantae</taxon>
        <taxon>Streptophyta</taxon>
        <taxon>Embryophyta</taxon>
        <taxon>Tracheophyta</taxon>
        <taxon>Spermatophyta</taxon>
        <taxon>Magnoliopsida</taxon>
        <taxon>eudicotyledons</taxon>
        <taxon>Gunneridae</taxon>
        <taxon>Pentapetalae</taxon>
        <taxon>rosids</taxon>
        <taxon>malvids</taxon>
        <taxon>Malvales</taxon>
        <taxon>Malvaceae</taxon>
        <taxon>Malvoideae</taxon>
        <taxon>Hibiscus</taxon>
    </lineage>
</organism>
<dbReference type="PANTHER" id="PTHR47068">
    <property type="entry name" value="OS02G0659100 PROTEIN"/>
    <property type="match status" value="1"/>
</dbReference>
<evidence type="ECO:0000313" key="5">
    <source>
        <dbReference type="Proteomes" id="UP000436088"/>
    </source>
</evidence>
<keyword evidence="1" id="KW-0863">Zinc-finger</keyword>